<protein>
    <submittedName>
        <fullName evidence="1">Type II toxin-antitoxin system RelE/ParE family toxin</fullName>
    </submittedName>
</protein>
<dbReference type="Pfam" id="PF05973">
    <property type="entry name" value="Gp49"/>
    <property type="match status" value="1"/>
</dbReference>
<gene>
    <name evidence="1" type="ORF">KN815_43445</name>
</gene>
<keyword evidence="2" id="KW-1185">Reference proteome</keyword>
<comment type="caution">
    <text evidence="1">The sequence shown here is derived from an EMBL/GenBank/DDBJ whole genome shotgun (WGS) entry which is preliminary data.</text>
</comment>
<dbReference type="InterPro" id="IPR009241">
    <property type="entry name" value="HigB-like"/>
</dbReference>
<evidence type="ECO:0000313" key="1">
    <source>
        <dbReference type="EMBL" id="MBU3870658.1"/>
    </source>
</evidence>
<organism evidence="1 2">
    <name type="scientific">Streptomyces niphimycinicus</name>
    <dbReference type="NCBI Taxonomy" id="2842201"/>
    <lineage>
        <taxon>Bacteria</taxon>
        <taxon>Bacillati</taxon>
        <taxon>Actinomycetota</taxon>
        <taxon>Actinomycetes</taxon>
        <taxon>Kitasatosporales</taxon>
        <taxon>Streptomycetaceae</taxon>
        <taxon>Streptomyces</taxon>
    </lineage>
</organism>
<dbReference type="Proteomes" id="UP000720508">
    <property type="component" value="Unassembled WGS sequence"/>
</dbReference>
<accession>A0ABS6CUM2</accession>
<reference evidence="1 2" key="1">
    <citation type="submission" date="2021-06" db="EMBL/GenBank/DDBJ databases">
        <authorList>
            <person name="Pan X."/>
        </authorList>
    </citation>
    <scope>NUCLEOTIDE SEQUENCE [LARGE SCALE GENOMIC DNA]</scope>
    <source>
        <strain evidence="1 2">4503</strain>
    </source>
</reference>
<evidence type="ECO:0000313" key="2">
    <source>
        <dbReference type="Proteomes" id="UP000720508"/>
    </source>
</evidence>
<proteinExistence type="predicted"/>
<dbReference type="EMBL" id="JAHLEM010000822">
    <property type="protein sequence ID" value="MBU3870658.1"/>
    <property type="molecule type" value="Genomic_DNA"/>
</dbReference>
<sequence>MRVNDPAIKACASTSDCLYSSVTWSINIHDEVADWFLALCAHDPHSADSVEQAIELLADIGPSLGRPMADVIHGSSMKNLKELRPGSGGRTEIRILFVFDPDRECILLVAGDKAGNWRRWYDTAVPLAEERYRQYLDHKEKAAE</sequence>
<name>A0ABS6CUM2_9ACTN</name>